<name>A0AAJ0DDV8_9PEZI</name>
<evidence type="ECO:0000256" key="1">
    <source>
        <dbReference type="ARBA" id="ARBA00004370"/>
    </source>
</evidence>
<evidence type="ECO:0000313" key="8">
    <source>
        <dbReference type="EMBL" id="KAK3048254.1"/>
    </source>
</evidence>
<dbReference type="PANTHER" id="PTHR12770:SF31">
    <property type="entry name" value="RUS FAMILY MEMBER 1"/>
    <property type="match status" value="1"/>
</dbReference>
<dbReference type="InterPro" id="IPR055412">
    <property type="entry name" value="UVB_sens_C"/>
</dbReference>
<keyword evidence="3" id="KW-0812">Transmembrane</keyword>
<proteinExistence type="inferred from homology"/>
<dbReference type="Pfam" id="PF24160">
    <property type="entry name" value="UVB_sens_C"/>
    <property type="match status" value="1"/>
</dbReference>
<protein>
    <recommendedName>
        <fullName evidence="10">DUF647-domain-containing protein</fullName>
    </recommendedName>
</protein>
<dbReference type="InterPro" id="IPR006968">
    <property type="entry name" value="RUS_fam"/>
</dbReference>
<dbReference type="GO" id="GO:0016020">
    <property type="term" value="C:membrane"/>
    <property type="evidence" value="ECO:0007669"/>
    <property type="project" value="UniProtKB-SubCell"/>
</dbReference>
<accession>A0AAJ0DDV8</accession>
<evidence type="ECO:0000256" key="3">
    <source>
        <dbReference type="ARBA" id="ARBA00022692"/>
    </source>
</evidence>
<dbReference type="InterPro" id="IPR054549">
    <property type="entry name" value="UVB_sens_RUS_dom"/>
</dbReference>
<sequence length="459" mass="50385">MSKTAMRITESDEAGNVLATYVPSPGGQDRLSRVDVIYPATTKSLWQRSLDVFLPAGYPHSVTDDYLEYQIYDSLQAFSSSIAGMLSSRAVLSSVGVGDSTASPTASLLLSVLQESAGRIATIFFAHRFGTALEPECKMYRLLADVLNDIAFILDVLSPVFPKPIRVVILSFSSVLRALCGVAAGSAKASLSAHFARWGNLGELNAKDSSQETVISLLGMLAGSVVVSWVTTPTATWTVLILLLSIHLETNRRAVRAVSMRTLNRQRATLMYRHIKQYRSPCTPQKIAQQEHIFERDGVLRGTNGQILAYCRVGISMSDLMSSMATKQNRSTKSAHLFSDILSTLLDLYKDEKYVLWSNTSSKPLQVSVVVKEGASTKDILVAWWQACMVAERVAEKPEDGLSIAKPENGVDERFTMLRQTKEQAVGMLRDHQDGLKKLGWDLDVNALQTTSSVRISIA</sequence>
<evidence type="ECO:0008006" key="10">
    <source>
        <dbReference type="Google" id="ProtNLM"/>
    </source>
</evidence>
<evidence type="ECO:0000259" key="6">
    <source>
        <dbReference type="Pfam" id="PF04884"/>
    </source>
</evidence>
<keyword evidence="5" id="KW-0472">Membrane</keyword>
<evidence type="ECO:0000259" key="7">
    <source>
        <dbReference type="Pfam" id="PF24160"/>
    </source>
</evidence>
<organism evidence="8 9">
    <name type="scientific">Extremus antarcticus</name>
    <dbReference type="NCBI Taxonomy" id="702011"/>
    <lineage>
        <taxon>Eukaryota</taxon>
        <taxon>Fungi</taxon>
        <taxon>Dikarya</taxon>
        <taxon>Ascomycota</taxon>
        <taxon>Pezizomycotina</taxon>
        <taxon>Dothideomycetes</taxon>
        <taxon>Dothideomycetidae</taxon>
        <taxon>Mycosphaerellales</taxon>
        <taxon>Extremaceae</taxon>
        <taxon>Extremus</taxon>
    </lineage>
</organism>
<evidence type="ECO:0000313" key="9">
    <source>
        <dbReference type="Proteomes" id="UP001271007"/>
    </source>
</evidence>
<dbReference type="EMBL" id="JAWDJX010000051">
    <property type="protein sequence ID" value="KAK3048254.1"/>
    <property type="molecule type" value="Genomic_DNA"/>
</dbReference>
<dbReference type="AlphaFoldDB" id="A0AAJ0DDV8"/>
<feature type="domain" description="Root UVB sensitive protein C-terminal" evidence="7">
    <location>
        <begin position="344"/>
        <end position="449"/>
    </location>
</feature>
<keyword evidence="4" id="KW-1133">Transmembrane helix</keyword>
<evidence type="ECO:0000256" key="2">
    <source>
        <dbReference type="ARBA" id="ARBA00007558"/>
    </source>
</evidence>
<dbReference type="Proteomes" id="UP001271007">
    <property type="component" value="Unassembled WGS sequence"/>
</dbReference>
<gene>
    <name evidence="8" type="ORF">LTR09_010416</name>
</gene>
<dbReference type="PANTHER" id="PTHR12770">
    <property type="entry name" value="RUS1 FAMILY PROTEIN C16ORF58"/>
    <property type="match status" value="1"/>
</dbReference>
<comment type="subcellular location">
    <subcellularLocation>
        <location evidence="1">Membrane</location>
    </subcellularLocation>
</comment>
<reference evidence="8" key="1">
    <citation type="submission" date="2023-04" db="EMBL/GenBank/DDBJ databases">
        <title>Black Yeasts Isolated from many extreme environments.</title>
        <authorList>
            <person name="Coleine C."/>
            <person name="Stajich J.E."/>
            <person name="Selbmann L."/>
        </authorList>
    </citation>
    <scope>NUCLEOTIDE SEQUENCE</scope>
    <source>
        <strain evidence="8">CCFEE 5312</strain>
    </source>
</reference>
<comment type="caution">
    <text evidence="8">The sequence shown here is derived from an EMBL/GenBank/DDBJ whole genome shotgun (WGS) entry which is preliminary data.</text>
</comment>
<keyword evidence="9" id="KW-1185">Reference proteome</keyword>
<dbReference type="Pfam" id="PF04884">
    <property type="entry name" value="UVB_sens_prot"/>
    <property type="match status" value="1"/>
</dbReference>
<feature type="domain" description="Protein root UVB sensitive/RUS" evidence="6">
    <location>
        <begin position="41"/>
        <end position="275"/>
    </location>
</feature>
<evidence type="ECO:0000256" key="4">
    <source>
        <dbReference type="ARBA" id="ARBA00022989"/>
    </source>
</evidence>
<comment type="similarity">
    <text evidence="2">Belongs to the RUS1 family.</text>
</comment>
<evidence type="ECO:0000256" key="5">
    <source>
        <dbReference type="ARBA" id="ARBA00023136"/>
    </source>
</evidence>